<evidence type="ECO:0000259" key="1">
    <source>
        <dbReference type="Pfam" id="PF04149"/>
    </source>
</evidence>
<evidence type="ECO:0000313" key="2">
    <source>
        <dbReference type="EMBL" id="GAA2596208.1"/>
    </source>
</evidence>
<keyword evidence="3" id="KW-1185">Reference proteome</keyword>
<dbReference type="Pfam" id="PF04149">
    <property type="entry name" value="DUF397"/>
    <property type="match status" value="1"/>
</dbReference>
<dbReference type="EMBL" id="BAAATD010000004">
    <property type="protein sequence ID" value="GAA2596208.1"/>
    <property type="molecule type" value="Genomic_DNA"/>
</dbReference>
<dbReference type="RefSeq" id="WP_344541652.1">
    <property type="nucleotide sequence ID" value="NZ_BAAATD010000004.1"/>
</dbReference>
<comment type="caution">
    <text evidence="2">The sequence shown here is derived from an EMBL/GenBank/DDBJ whole genome shotgun (WGS) entry which is preliminary data.</text>
</comment>
<proteinExistence type="predicted"/>
<sequence length="57" mass="6458">MEWRKSRRSGEEGGNCVELADLGADGVGLRDSKLPDDIHLTITRDTFRKLIETVRML</sequence>
<name>A0ABN3PSI4_9ACTN</name>
<evidence type="ECO:0000313" key="3">
    <source>
        <dbReference type="Proteomes" id="UP001501509"/>
    </source>
</evidence>
<organism evidence="2 3">
    <name type="scientific">Actinomadura fulvescens</name>
    <dbReference type="NCBI Taxonomy" id="46160"/>
    <lineage>
        <taxon>Bacteria</taxon>
        <taxon>Bacillati</taxon>
        <taxon>Actinomycetota</taxon>
        <taxon>Actinomycetes</taxon>
        <taxon>Streptosporangiales</taxon>
        <taxon>Thermomonosporaceae</taxon>
        <taxon>Actinomadura</taxon>
    </lineage>
</organism>
<gene>
    <name evidence="2" type="ORF">GCM10010411_32060</name>
</gene>
<feature type="domain" description="DUF397" evidence="1">
    <location>
        <begin position="2"/>
        <end position="55"/>
    </location>
</feature>
<dbReference type="Proteomes" id="UP001501509">
    <property type="component" value="Unassembled WGS sequence"/>
</dbReference>
<reference evidence="2 3" key="1">
    <citation type="journal article" date="2019" name="Int. J. Syst. Evol. Microbiol.">
        <title>The Global Catalogue of Microorganisms (GCM) 10K type strain sequencing project: providing services to taxonomists for standard genome sequencing and annotation.</title>
        <authorList>
            <consortium name="The Broad Institute Genomics Platform"/>
            <consortium name="The Broad Institute Genome Sequencing Center for Infectious Disease"/>
            <person name="Wu L."/>
            <person name="Ma J."/>
        </authorList>
    </citation>
    <scope>NUCLEOTIDE SEQUENCE [LARGE SCALE GENOMIC DNA]</scope>
    <source>
        <strain evidence="2 3">JCM 6833</strain>
    </source>
</reference>
<protein>
    <recommendedName>
        <fullName evidence="1">DUF397 domain-containing protein</fullName>
    </recommendedName>
</protein>
<accession>A0ABN3PSI4</accession>
<dbReference type="InterPro" id="IPR007278">
    <property type="entry name" value="DUF397"/>
</dbReference>